<comment type="caution">
    <text evidence="6">The sequence shown here is derived from an EMBL/GenBank/DDBJ whole genome shotgun (WGS) entry which is preliminary data.</text>
</comment>
<feature type="region of interest" description="Disordered" evidence="4">
    <location>
        <begin position="92"/>
        <end position="113"/>
    </location>
</feature>
<dbReference type="SMART" id="SM00866">
    <property type="entry name" value="UTRA"/>
    <property type="match status" value="1"/>
</dbReference>
<dbReference type="Pfam" id="PF00392">
    <property type="entry name" value="GntR"/>
    <property type="match status" value="1"/>
</dbReference>
<organism evidence="6 7">
    <name type="scientific">Nocardioides luteus</name>
    <dbReference type="NCBI Taxonomy" id="1844"/>
    <lineage>
        <taxon>Bacteria</taxon>
        <taxon>Bacillati</taxon>
        <taxon>Actinomycetota</taxon>
        <taxon>Actinomycetes</taxon>
        <taxon>Propionibacteriales</taxon>
        <taxon>Nocardioidaceae</taxon>
        <taxon>Nocardioides</taxon>
    </lineage>
</organism>
<keyword evidence="2" id="KW-0238">DNA-binding</keyword>
<reference evidence="6" key="1">
    <citation type="journal article" date="2014" name="Int. J. Syst. Evol. Microbiol.">
        <title>Complete genome of a new Firmicutes species belonging to the dominant human colonic microbiota ('Ruminococcus bicirculans') reveals two chromosomes and a selective capacity to utilize plant glucans.</title>
        <authorList>
            <consortium name="NISC Comparative Sequencing Program"/>
            <person name="Wegmann U."/>
            <person name="Louis P."/>
            <person name="Goesmann A."/>
            <person name="Henrissat B."/>
            <person name="Duncan S.H."/>
            <person name="Flint H.J."/>
        </authorList>
    </citation>
    <scope>NUCLEOTIDE SEQUENCE</scope>
    <source>
        <strain evidence="6">VKM Ac-1246</strain>
    </source>
</reference>
<reference evidence="6" key="2">
    <citation type="submission" date="2023-01" db="EMBL/GenBank/DDBJ databases">
        <authorList>
            <person name="Sun Q."/>
            <person name="Evtushenko L."/>
        </authorList>
    </citation>
    <scope>NUCLEOTIDE SEQUENCE</scope>
    <source>
        <strain evidence="6">VKM Ac-1246</strain>
    </source>
</reference>
<evidence type="ECO:0000256" key="3">
    <source>
        <dbReference type="ARBA" id="ARBA00023163"/>
    </source>
</evidence>
<evidence type="ECO:0000256" key="2">
    <source>
        <dbReference type="ARBA" id="ARBA00023125"/>
    </source>
</evidence>
<dbReference type="CDD" id="cd07377">
    <property type="entry name" value="WHTH_GntR"/>
    <property type="match status" value="1"/>
</dbReference>
<dbReference type="InterPro" id="IPR036390">
    <property type="entry name" value="WH_DNA-bd_sf"/>
</dbReference>
<dbReference type="PROSITE" id="PS50949">
    <property type="entry name" value="HTH_GNTR"/>
    <property type="match status" value="1"/>
</dbReference>
<sequence>MAAKFDRVAADIRQRITSNDLKPGDRLPPETTLMEEYGVALGTIRRAMALLEAEQHIVRVHGRGTFVQQRRTRVERSNDRYQWEKDRVALPDEERAAEGASERDTGLPADSFDFKPRYERTEADADLATAFGVAEGTPLLRRTFRTRVKEETAPFQVTISHLRADHIEKNPDLFDEAKGWWAGGTQHQLSTVGIEVARIEDRVLARPATSDEAAEFDITPGSPVVADRKTSISNDGEVVEVADNVWPADRIALTFTTNLEANRTGDDG</sequence>
<evidence type="ECO:0000313" key="7">
    <source>
        <dbReference type="Proteomes" id="UP001142292"/>
    </source>
</evidence>
<dbReference type="PANTHER" id="PTHR44846">
    <property type="entry name" value="MANNOSYL-D-GLYCERATE TRANSPORT/METABOLISM SYSTEM REPRESSOR MNGR-RELATED"/>
    <property type="match status" value="1"/>
</dbReference>
<evidence type="ECO:0000256" key="1">
    <source>
        <dbReference type="ARBA" id="ARBA00023015"/>
    </source>
</evidence>
<evidence type="ECO:0000256" key="4">
    <source>
        <dbReference type="SAM" id="MobiDB-lite"/>
    </source>
</evidence>
<dbReference type="Pfam" id="PF07702">
    <property type="entry name" value="UTRA"/>
    <property type="match status" value="1"/>
</dbReference>
<gene>
    <name evidence="6" type="ORF">GCM10017579_15700</name>
</gene>
<dbReference type="PANTHER" id="PTHR44846:SF17">
    <property type="entry name" value="GNTR-FAMILY TRANSCRIPTIONAL REGULATOR"/>
    <property type="match status" value="1"/>
</dbReference>
<dbReference type="Proteomes" id="UP001142292">
    <property type="component" value="Unassembled WGS sequence"/>
</dbReference>
<feature type="compositionally biased region" description="Basic and acidic residues" evidence="4">
    <location>
        <begin position="92"/>
        <end position="105"/>
    </location>
</feature>
<dbReference type="InterPro" id="IPR011663">
    <property type="entry name" value="UTRA"/>
</dbReference>
<feature type="domain" description="HTH gntR-type" evidence="5">
    <location>
        <begin position="2"/>
        <end position="70"/>
    </location>
</feature>
<evidence type="ECO:0000313" key="6">
    <source>
        <dbReference type="EMBL" id="GLJ67534.1"/>
    </source>
</evidence>
<proteinExistence type="predicted"/>
<dbReference type="SUPFAM" id="SSF64288">
    <property type="entry name" value="Chorismate lyase-like"/>
    <property type="match status" value="1"/>
</dbReference>
<dbReference type="Gene3D" id="3.40.1410.10">
    <property type="entry name" value="Chorismate lyase-like"/>
    <property type="match status" value="1"/>
</dbReference>
<accession>A0ABQ5SUP3</accession>
<dbReference type="InterPro" id="IPR000524">
    <property type="entry name" value="Tscrpt_reg_HTH_GntR"/>
</dbReference>
<dbReference type="InterPro" id="IPR036388">
    <property type="entry name" value="WH-like_DNA-bd_sf"/>
</dbReference>
<dbReference type="InterPro" id="IPR028978">
    <property type="entry name" value="Chorismate_lyase_/UTRA_dom_sf"/>
</dbReference>
<keyword evidence="7" id="KW-1185">Reference proteome</keyword>
<keyword evidence="3" id="KW-0804">Transcription</keyword>
<dbReference type="SUPFAM" id="SSF46785">
    <property type="entry name" value="Winged helix' DNA-binding domain"/>
    <property type="match status" value="1"/>
</dbReference>
<dbReference type="SMART" id="SM00345">
    <property type="entry name" value="HTH_GNTR"/>
    <property type="match status" value="1"/>
</dbReference>
<dbReference type="RefSeq" id="WP_189117780.1">
    <property type="nucleotide sequence ID" value="NZ_BMRK01000004.1"/>
</dbReference>
<keyword evidence="1" id="KW-0805">Transcription regulation</keyword>
<dbReference type="EMBL" id="BSEL01000004">
    <property type="protein sequence ID" value="GLJ67534.1"/>
    <property type="molecule type" value="Genomic_DNA"/>
</dbReference>
<dbReference type="Gene3D" id="1.10.10.10">
    <property type="entry name" value="Winged helix-like DNA-binding domain superfamily/Winged helix DNA-binding domain"/>
    <property type="match status" value="1"/>
</dbReference>
<dbReference type="InterPro" id="IPR050679">
    <property type="entry name" value="Bact_HTH_transcr_reg"/>
</dbReference>
<name>A0ABQ5SUP3_9ACTN</name>
<protein>
    <submittedName>
        <fullName evidence="6">Transcriptional regulator</fullName>
    </submittedName>
</protein>
<evidence type="ECO:0000259" key="5">
    <source>
        <dbReference type="PROSITE" id="PS50949"/>
    </source>
</evidence>